<reference evidence="3" key="1">
    <citation type="submission" date="2018-09" db="EMBL/GenBank/DDBJ databases">
        <authorList>
            <person name="Livingstone P.G."/>
            <person name="Whitworth D.E."/>
        </authorList>
    </citation>
    <scope>NUCLEOTIDE SEQUENCE [LARGE SCALE GENOMIC DNA]</scope>
    <source>
        <strain evidence="3">AB047A</strain>
    </source>
</reference>
<dbReference type="Gene3D" id="3.40.630.30">
    <property type="match status" value="1"/>
</dbReference>
<gene>
    <name evidence="2" type="ORF">D7X96_09345</name>
</gene>
<dbReference type="EMBL" id="RAWM01000017">
    <property type="protein sequence ID" value="RKH71232.1"/>
    <property type="molecule type" value="Genomic_DNA"/>
</dbReference>
<keyword evidence="2" id="KW-0808">Transferase</keyword>
<accession>A0A3A8R251</accession>
<sequence length="174" mass="19997">METRRCKLVDNDADFQACVDIRLKVFVEEQAVPEDMELDEFETVSKHFLVTLNGKGITTGRLRPYGSFVKFERIATLLEERGKGTGRVLMECMMDYAERHYPNHLPMMHAQISALGFYEKLGWMPVGDEFDEAGITHLVMIHVPESEARIQNLLIWKGTDADPEIVEALKQRRP</sequence>
<organism evidence="2 3">
    <name type="scientific">Corallococcus interemptor</name>
    <dbReference type="NCBI Taxonomy" id="2316720"/>
    <lineage>
        <taxon>Bacteria</taxon>
        <taxon>Pseudomonadati</taxon>
        <taxon>Myxococcota</taxon>
        <taxon>Myxococcia</taxon>
        <taxon>Myxococcales</taxon>
        <taxon>Cystobacterineae</taxon>
        <taxon>Myxococcaceae</taxon>
        <taxon>Corallococcus</taxon>
    </lineage>
</organism>
<protein>
    <submittedName>
        <fullName evidence="2">GNAT family N-acetyltransferase</fullName>
    </submittedName>
</protein>
<proteinExistence type="predicted"/>
<dbReference type="AlphaFoldDB" id="A0A3A8R251"/>
<keyword evidence="3" id="KW-1185">Reference proteome</keyword>
<name>A0A3A8R251_9BACT</name>
<dbReference type="SUPFAM" id="SSF55729">
    <property type="entry name" value="Acyl-CoA N-acyltransferases (Nat)"/>
    <property type="match status" value="1"/>
</dbReference>
<dbReference type="OrthoDB" id="9796171at2"/>
<evidence type="ECO:0000313" key="3">
    <source>
        <dbReference type="Proteomes" id="UP000282656"/>
    </source>
</evidence>
<dbReference type="Pfam" id="PF13673">
    <property type="entry name" value="Acetyltransf_10"/>
    <property type="match status" value="1"/>
</dbReference>
<dbReference type="InterPro" id="IPR000182">
    <property type="entry name" value="GNAT_dom"/>
</dbReference>
<feature type="domain" description="N-acetyltransferase" evidence="1">
    <location>
        <begin position="1"/>
        <end position="145"/>
    </location>
</feature>
<dbReference type="PROSITE" id="PS51186">
    <property type="entry name" value="GNAT"/>
    <property type="match status" value="1"/>
</dbReference>
<dbReference type="InterPro" id="IPR016181">
    <property type="entry name" value="Acyl_CoA_acyltransferase"/>
</dbReference>
<evidence type="ECO:0000259" key="1">
    <source>
        <dbReference type="PROSITE" id="PS51186"/>
    </source>
</evidence>
<dbReference type="Proteomes" id="UP000282656">
    <property type="component" value="Unassembled WGS sequence"/>
</dbReference>
<evidence type="ECO:0000313" key="2">
    <source>
        <dbReference type="EMBL" id="RKH71232.1"/>
    </source>
</evidence>
<dbReference type="GO" id="GO:0016747">
    <property type="term" value="F:acyltransferase activity, transferring groups other than amino-acyl groups"/>
    <property type="evidence" value="ECO:0007669"/>
    <property type="project" value="InterPro"/>
</dbReference>
<dbReference type="RefSeq" id="WP_121769514.1">
    <property type="nucleotide sequence ID" value="NZ_RAWM01000017.1"/>
</dbReference>
<comment type="caution">
    <text evidence="2">The sequence shown here is derived from an EMBL/GenBank/DDBJ whole genome shotgun (WGS) entry which is preliminary data.</text>
</comment>